<evidence type="ECO:0000313" key="4">
    <source>
        <dbReference type="Proteomes" id="UP000095495"/>
    </source>
</evidence>
<evidence type="ECO:0000313" key="3">
    <source>
        <dbReference type="EMBL" id="CUM93202.1"/>
    </source>
</evidence>
<reference evidence="3 4" key="1">
    <citation type="submission" date="2015-09" db="EMBL/GenBank/DDBJ databases">
        <authorList>
            <consortium name="Pathogen Informatics"/>
        </authorList>
    </citation>
    <scope>NUCLEOTIDE SEQUENCE [LARGE SCALE GENOMIC DNA]</scope>
    <source>
        <strain evidence="3 4">2789STDY5608863</strain>
    </source>
</reference>
<dbReference type="InterPro" id="IPR009045">
    <property type="entry name" value="Zn_M74/Hedgehog-like"/>
</dbReference>
<evidence type="ECO:0000259" key="2">
    <source>
        <dbReference type="Pfam" id="PF13539"/>
    </source>
</evidence>
<proteinExistence type="predicted"/>
<accession>A0A173SRW3</accession>
<dbReference type="GO" id="GO:0008233">
    <property type="term" value="F:peptidase activity"/>
    <property type="evidence" value="ECO:0007669"/>
    <property type="project" value="InterPro"/>
</dbReference>
<dbReference type="AlphaFoldDB" id="A0A173SRW3"/>
<evidence type="ECO:0000256" key="1">
    <source>
        <dbReference type="SAM" id="MobiDB-lite"/>
    </source>
</evidence>
<dbReference type="RefSeq" id="WP_242853310.1">
    <property type="nucleotide sequence ID" value="NZ_CYXV01000006.1"/>
</dbReference>
<dbReference type="Pfam" id="PF13539">
    <property type="entry name" value="Peptidase_M15_4"/>
    <property type="match status" value="1"/>
</dbReference>
<name>A0A173SRW3_9FIRM</name>
<feature type="domain" description="Peptidase M15C" evidence="2">
    <location>
        <begin position="192"/>
        <end position="275"/>
    </location>
</feature>
<gene>
    <name evidence="3" type="ORF">ERS852420_01600</name>
</gene>
<dbReference type="InterPro" id="IPR039561">
    <property type="entry name" value="Peptidase_M15C"/>
</dbReference>
<dbReference type="EMBL" id="CYXV01000006">
    <property type="protein sequence ID" value="CUM93202.1"/>
    <property type="molecule type" value="Genomic_DNA"/>
</dbReference>
<dbReference type="SUPFAM" id="SSF55166">
    <property type="entry name" value="Hedgehog/DD-peptidase"/>
    <property type="match status" value="1"/>
</dbReference>
<dbReference type="Gene3D" id="3.30.1380.10">
    <property type="match status" value="1"/>
</dbReference>
<dbReference type="Proteomes" id="UP000095495">
    <property type="component" value="Unassembled WGS sequence"/>
</dbReference>
<feature type="region of interest" description="Disordered" evidence="1">
    <location>
        <begin position="42"/>
        <end position="77"/>
    </location>
</feature>
<organism evidence="3 4">
    <name type="scientific">Roseburia faecis</name>
    <dbReference type="NCBI Taxonomy" id="301302"/>
    <lineage>
        <taxon>Bacteria</taxon>
        <taxon>Bacillati</taxon>
        <taxon>Bacillota</taxon>
        <taxon>Clostridia</taxon>
        <taxon>Lachnospirales</taxon>
        <taxon>Lachnospiraceae</taxon>
        <taxon>Roseburia</taxon>
    </lineage>
</organism>
<sequence length="276" mass="31519">MYRKGKRVSKEKLVKKQKGMIITAAVLLAAAAVVTGSRLIRHPEKSNTKKSEVADQENSEKEQDHRTSGTELSEKKQNMNKSITEEAFYISKIPDDIFEKMQGKSYKADCTVPREDLRYLHVLHMGFDGQTKEGELVVNKAIAEDVLAIFRQLYEAEYPIEKVRLVDEYDADDEASMSDNNSSAFNFRFISHTTTISKHGLGMAVDINTLYNPYVKTVNGKLSIEPANAEAYVDRSGNFPHKIDHNDLCYKLFTRYGFTWGGDWTHSKDYQHFEKD</sequence>
<protein>
    <submittedName>
        <fullName evidence="3">Uncharacterized protein conserved in bacteria</fullName>
    </submittedName>
</protein>